<dbReference type="EMBL" id="CAJVQC010002492">
    <property type="protein sequence ID" value="CAG8512309.1"/>
    <property type="molecule type" value="Genomic_DNA"/>
</dbReference>
<name>A0ACA9L6X0_9GLOM</name>
<reference evidence="1" key="1">
    <citation type="submission" date="2021-06" db="EMBL/GenBank/DDBJ databases">
        <authorList>
            <person name="Kallberg Y."/>
            <person name="Tangrot J."/>
            <person name="Rosling A."/>
        </authorList>
    </citation>
    <scope>NUCLEOTIDE SEQUENCE</scope>
    <source>
        <strain evidence="1">MA461A</strain>
    </source>
</reference>
<evidence type="ECO:0000313" key="1">
    <source>
        <dbReference type="EMBL" id="CAG8512309.1"/>
    </source>
</evidence>
<evidence type="ECO:0000313" key="2">
    <source>
        <dbReference type="Proteomes" id="UP000789920"/>
    </source>
</evidence>
<gene>
    <name evidence="1" type="ORF">RPERSI_LOCUS2314</name>
</gene>
<accession>A0ACA9L6X0</accession>
<protein>
    <submittedName>
        <fullName evidence="1">18565_t:CDS:1</fullName>
    </submittedName>
</protein>
<keyword evidence="2" id="KW-1185">Reference proteome</keyword>
<proteinExistence type="predicted"/>
<comment type="caution">
    <text evidence="1">The sequence shown here is derived from an EMBL/GenBank/DDBJ whole genome shotgun (WGS) entry which is preliminary data.</text>
</comment>
<sequence length="433" mass="50442">MALEKVDILCEIFKYSELDKIYPCIFVNKLWCGTAVPILWQAPFIPNCFPRPDEKAWKSLKHLAKTYLLCLTPSRYEVLKNEGLPLPSESSLMFDYLSHLKVLDFSFIYDVSDSWINDENELAHYKETLRETLIENIIEKANNIQFIHLDGNIQAPILNKDTKSLQDLRRLYIYSQINEEIFVKNISEFAKNLSRFAEKLEHITIREDAYREDQEDKENEASALAELIKAPRSLQYLEIIGYRNVSEIFKSLPNQLVNLSLKEIDFGHFDQDTIDSWSSFFELKKLQKLEFRKNGHFNQAAVPLIIKIIESASLNLQHLELSMVPLTLDNKAKIVNTIAQNCENLVHLNIRSLSNSEIISILVSCQKLRVLKFYTENNFYHVNFIEIAEHLSPSKLEVLNVIKVGNFQVEDESKQILEKRGIRLNDFKFICPY</sequence>
<organism evidence="1 2">
    <name type="scientific">Racocetra persica</name>
    <dbReference type="NCBI Taxonomy" id="160502"/>
    <lineage>
        <taxon>Eukaryota</taxon>
        <taxon>Fungi</taxon>
        <taxon>Fungi incertae sedis</taxon>
        <taxon>Mucoromycota</taxon>
        <taxon>Glomeromycotina</taxon>
        <taxon>Glomeromycetes</taxon>
        <taxon>Diversisporales</taxon>
        <taxon>Gigasporaceae</taxon>
        <taxon>Racocetra</taxon>
    </lineage>
</organism>
<dbReference type="Proteomes" id="UP000789920">
    <property type="component" value="Unassembled WGS sequence"/>
</dbReference>